<dbReference type="InterPro" id="IPR055170">
    <property type="entry name" value="GFO_IDH_MocA-like_dom"/>
</dbReference>
<dbReference type="InterPro" id="IPR036291">
    <property type="entry name" value="NAD(P)-bd_dom_sf"/>
</dbReference>
<dbReference type="GO" id="GO:0006740">
    <property type="term" value="P:NADPH regeneration"/>
    <property type="evidence" value="ECO:0007669"/>
    <property type="project" value="TreeGrafter"/>
</dbReference>
<dbReference type="Gene3D" id="3.40.50.720">
    <property type="entry name" value="NAD(P)-binding Rossmann-like Domain"/>
    <property type="match status" value="1"/>
</dbReference>
<dbReference type="Proteomes" id="UP000447873">
    <property type="component" value="Unassembled WGS sequence"/>
</dbReference>
<dbReference type="GO" id="GO:0016491">
    <property type="term" value="F:oxidoreductase activity"/>
    <property type="evidence" value="ECO:0007669"/>
    <property type="project" value="TreeGrafter"/>
</dbReference>
<evidence type="ECO:0000259" key="2">
    <source>
        <dbReference type="Pfam" id="PF01408"/>
    </source>
</evidence>
<dbReference type="Gene3D" id="3.30.360.10">
    <property type="entry name" value="Dihydrodipicolinate Reductase, domain 2"/>
    <property type="match status" value="1"/>
</dbReference>
<dbReference type="PANTHER" id="PTHR42840">
    <property type="entry name" value="NAD(P)-BINDING ROSSMANN-FOLD SUPERFAMILY PROTEIN-RELATED"/>
    <property type="match status" value="1"/>
</dbReference>
<dbReference type="AlphaFoldDB" id="A0A8H3UCQ3"/>
<evidence type="ECO:0000259" key="3">
    <source>
        <dbReference type="Pfam" id="PF22725"/>
    </source>
</evidence>
<dbReference type="GO" id="GO:0000166">
    <property type="term" value="F:nucleotide binding"/>
    <property type="evidence" value="ECO:0007669"/>
    <property type="project" value="InterPro"/>
</dbReference>
<dbReference type="PANTHER" id="PTHR42840:SF5">
    <property type="entry name" value="NAD(P)-BINDING ROSSMANN-FOLD SUPERFAMILY PROTEIN"/>
    <property type="match status" value="1"/>
</dbReference>
<organism evidence="4 5">
    <name type="scientific">Venturia inaequalis</name>
    <name type="common">Apple scab fungus</name>
    <dbReference type="NCBI Taxonomy" id="5025"/>
    <lineage>
        <taxon>Eukaryota</taxon>
        <taxon>Fungi</taxon>
        <taxon>Dikarya</taxon>
        <taxon>Ascomycota</taxon>
        <taxon>Pezizomycotina</taxon>
        <taxon>Dothideomycetes</taxon>
        <taxon>Pleosporomycetidae</taxon>
        <taxon>Venturiales</taxon>
        <taxon>Venturiaceae</taxon>
        <taxon>Venturia</taxon>
    </lineage>
</organism>
<name>A0A8H3UCQ3_VENIN</name>
<gene>
    <name evidence="4" type="ORF">EG328_007786</name>
</gene>
<evidence type="ECO:0000313" key="5">
    <source>
        <dbReference type="Proteomes" id="UP000447873"/>
    </source>
</evidence>
<dbReference type="SUPFAM" id="SSF51735">
    <property type="entry name" value="NAD(P)-binding Rossmann-fold domains"/>
    <property type="match status" value="1"/>
</dbReference>
<comment type="similarity">
    <text evidence="1">Belongs to the Gfo/Idh/MocA family.</text>
</comment>
<dbReference type="Pfam" id="PF01408">
    <property type="entry name" value="GFO_IDH_MocA"/>
    <property type="match status" value="1"/>
</dbReference>
<evidence type="ECO:0000313" key="4">
    <source>
        <dbReference type="EMBL" id="KAE9968116.1"/>
    </source>
</evidence>
<dbReference type="Pfam" id="PF22725">
    <property type="entry name" value="GFO_IDH_MocA_C3"/>
    <property type="match status" value="1"/>
</dbReference>
<evidence type="ECO:0000256" key="1">
    <source>
        <dbReference type="ARBA" id="ARBA00010928"/>
    </source>
</evidence>
<dbReference type="EMBL" id="WNWS01000421">
    <property type="protein sequence ID" value="KAE9968116.1"/>
    <property type="molecule type" value="Genomic_DNA"/>
</dbReference>
<protein>
    <submittedName>
        <fullName evidence="4">Uncharacterized protein</fullName>
    </submittedName>
</protein>
<feature type="domain" description="Gfo/Idh/MocA-like oxidoreductase N-terminal" evidence="2">
    <location>
        <begin position="3"/>
        <end position="113"/>
    </location>
</feature>
<accession>A0A8H3UCQ3</accession>
<proteinExistence type="inferred from homology"/>
<reference evidence="4 5" key="1">
    <citation type="submission" date="2018-12" db="EMBL/GenBank/DDBJ databases">
        <title>Venturia inaequalis Genome Resource.</title>
        <authorList>
            <person name="Lichtner F.J."/>
        </authorList>
    </citation>
    <scope>NUCLEOTIDE SEQUENCE [LARGE SCALE GENOMIC DNA]</scope>
    <source>
        <strain evidence="4 5">120213</strain>
    </source>
</reference>
<sequence length="342" mass="36959">MAIRVALIGSGIHSREKLLPAIKQCSDLDITAIYSRTLDSATKLAAGIPGILLASDEGNADNKNNLQSLITSTEIDAVIVALPIDIQLKTVSAFLESGKHVLSEKPIAAAMNEKGLDHLLQNHQSNWSIAENYRFLSSFLFAAEQVKLLGNVLSFRTRMHKMVLQGEKFYETPWRKTPRYQGGFLLDGGVHFIAGMRVLLGPENEPIKVSAFSSQLQKHLPPVDTIDAVWQLKSGISGTFSCSFGTTFEGDEYAVSCEKGTVVVSKGCVTVKPLPGSGVDAVEGRDLWNGPGVQEEIDAWAAGISSGEVDRRLSPQEALLDLKILEAMLRSGENGGVVKEVV</sequence>
<dbReference type="GO" id="GO:0005737">
    <property type="term" value="C:cytoplasm"/>
    <property type="evidence" value="ECO:0007669"/>
    <property type="project" value="TreeGrafter"/>
</dbReference>
<comment type="caution">
    <text evidence="4">The sequence shown here is derived from an EMBL/GenBank/DDBJ whole genome shotgun (WGS) entry which is preliminary data.</text>
</comment>
<feature type="domain" description="GFO/IDH/MocA-like oxidoreductase" evidence="3">
    <location>
        <begin position="149"/>
        <end position="262"/>
    </location>
</feature>
<dbReference type="InterPro" id="IPR000683">
    <property type="entry name" value="Gfo/Idh/MocA-like_OxRdtase_N"/>
</dbReference>
<dbReference type="SUPFAM" id="SSF55347">
    <property type="entry name" value="Glyceraldehyde-3-phosphate dehydrogenase-like, C-terminal domain"/>
    <property type="match status" value="1"/>
</dbReference>